<reference evidence="5" key="2">
    <citation type="journal article" date="2023" name="IMA Fungus">
        <title>Comparative genomic study of the Penicillium genus elucidates a diverse pangenome and 15 lateral gene transfer events.</title>
        <authorList>
            <person name="Petersen C."/>
            <person name="Sorensen T."/>
            <person name="Nielsen M.R."/>
            <person name="Sondergaard T.E."/>
            <person name="Sorensen J.L."/>
            <person name="Fitzpatrick D.A."/>
            <person name="Frisvad J.C."/>
            <person name="Nielsen K.L."/>
        </authorList>
    </citation>
    <scope>NUCLEOTIDE SEQUENCE</scope>
    <source>
        <strain evidence="5">IBT 35675</strain>
    </source>
</reference>
<keyword evidence="6" id="KW-1185">Reference proteome</keyword>
<dbReference type="EMBL" id="JAPZBR010000004">
    <property type="protein sequence ID" value="KAJ5354557.1"/>
    <property type="molecule type" value="Genomic_DNA"/>
</dbReference>
<comment type="similarity">
    <text evidence="1">Belongs to the short-chain dehydrogenases/reductases (SDR) family.</text>
</comment>
<dbReference type="Proteomes" id="UP001148299">
    <property type="component" value="Unassembled WGS sequence"/>
</dbReference>
<dbReference type="Pfam" id="PF00106">
    <property type="entry name" value="adh_short"/>
    <property type="match status" value="1"/>
</dbReference>
<dbReference type="PANTHER" id="PTHR24320">
    <property type="entry name" value="RETINOL DEHYDROGENASE"/>
    <property type="match status" value="1"/>
</dbReference>
<accession>A0A9W9R6F4</accession>
<dbReference type="InterPro" id="IPR036291">
    <property type="entry name" value="NAD(P)-bd_dom_sf"/>
</dbReference>
<reference evidence="5" key="1">
    <citation type="submission" date="2022-12" db="EMBL/GenBank/DDBJ databases">
        <authorList>
            <person name="Petersen C."/>
        </authorList>
    </citation>
    <scope>NUCLEOTIDE SEQUENCE</scope>
    <source>
        <strain evidence="5">IBT 35675</strain>
    </source>
</reference>
<name>A0A9W9R6F4_PENBR</name>
<proteinExistence type="inferred from homology"/>
<dbReference type="PANTHER" id="PTHR24320:SF252">
    <property type="entry name" value="DEHYDROGENASE_REDUCTASE FAMILY PROTEIN, PUTATIVE (AFU_ORTHOLOGUE AFUA_3G08550)-RELATED"/>
    <property type="match status" value="1"/>
</dbReference>
<evidence type="ECO:0000256" key="2">
    <source>
        <dbReference type="ARBA" id="ARBA00022857"/>
    </source>
</evidence>
<dbReference type="Gene3D" id="3.40.50.720">
    <property type="entry name" value="NAD(P)-binding Rossmann-like Domain"/>
    <property type="match status" value="1"/>
</dbReference>
<organism evidence="5 6">
    <name type="scientific">Penicillium brevicompactum</name>
    <dbReference type="NCBI Taxonomy" id="5074"/>
    <lineage>
        <taxon>Eukaryota</taxon>
        <taxon>Fungi</taxon>
        <taxon>Dikarya</taxon>
        <taxon>Ascomycota</taxon>
        <taxon>Pezizomycotina</taxon>
        <taxon>Eurotiomycetes</taxon>
        <taxon>Eurotiomycetidae</taxon>
        <taxon>Eurotiales</taxon>
        <taxon>Aspergillaceae</taxon>
        <taxon>Penicillium</taxon>
    </lineage>
</organism>
<evidence type="ECO:0000313" key="6">
    <source>
        <dbReference type="Proteomes" id="UP001148299"/>
    </source>
</evidence>
<dbReference type="InterPro" id="IPR002347">
    <property type="entry name" value="SDR_fam"/>
</dbReference>
<gene>
    <name evidence="5" type="ORF">N7541_005601</name>
</gene>
<protein>
    <submittedName>
        <fullName evidence="5">Uncharacterized protein</fullName>
    </submittedName>
</protein>
<comment type="caution">
    <text evidence="5">The sequence shown here is derived from an EMBL/GenBank/DDBJ whole genome shotgun (WGS) entry which is preliminary data.</text>
</comment>
<evidence type="ECO:0000256" key="1">
    <source>
        <dbReference type="ARBA" id="ARBA00006484"/>
    </source>
</evidence>
<feature type="region of interest" description="Disordered" evidence="4">
    <location>
        <begin position="329"/>
        <end position="348"/>
    </location>
</feature>
<keyword evidence="2" id="KW-0521">NADP</keyword>
<sequence>MALFNLDSFDQFVLPEHPTLFIMGDLNPTPPVATDLSGKTALVTGCNKGLGFEVARQLILLKVSRLIITTRDKPKGEAAIAALRADPEVAKLDSHQTPIRIEWFQLELDDYGSAISFVQEVRRNVPELDILILSAGMYQLEFEMAKTGHEMIMQVNCYTNCLILLNLLPLLRATSQKRKSPSRVTVVGSFTMRSTFVKSSRIPGNQSLIEYLDTKESHQRLLRYPDSKFLMHVFVQQLATVANPTEVIINTVCPGVVMTDILASGGKGGGLIIHAATALGGDSHGQFIQNGQVDSGATELVRSLGPTLATGFWYAIQDEISTVCAESADTTLETNPPPRRAPIEIRSA</sequence>
<keyword evidence="3" id="KW-0560">Oxidoreductase</keyword>
<dbReference type="PRINTS" id="PR00081">
    <property type="entry name" value="GDHRDH"/>
</dbReference>
<dbReference type="AlphaFoldDB" id="A0A9W9R6F4"/>
<evidence type="ECO:0000256" key="3">
    <source>
        <dbReference type="ARBA" id="ARBA00023002"/>
    </source>
</evidence>
<evidence type="ECO:0000313" key="5">
    <source>
        <dbReference type="EMBL" id="KAJ5354557.1"/>
    </source>
</evidence>
<evidence type="ECO:0000256" key="4">
    <source>
        <dbReference type="SAM" id="MobiDB-lite"/>
    </source>
</evidence>
<dbReference type="SUPFAM" id="SSF51735">
    <property type="entry name" value="NAD(P)-binding Rossmann-fold domains"/>
    <property type="match status" value="1"/>
</dbReference>
<dbReference type="GO" id="GO:0016491">
    <property type="term" value="F:oxidoreductase activity"/>
    <property type="evidence" value="ECO:0007669"/>
    <property type="project" value="UniProtKB-KW"/>
</dbReference>